<keyword evidence="3" id="KW-1185">Reference proteome</keyword>
<accession>A0A939TDC9</accession>
<evidence type="ECO:0000313" key="3">
    <source>
        <dbReference type="Proteomes" id="UP000669179"/>
    </source>
</evidence>
<dbReference type="Proteomes" id="UP000669179">
    <property type="component" value="Unassembled WGS sequence"/>
</dbReference>
<name>A0A939TDC9_9ACTN</name>
<gene>
    <name evidence="2" type="ORF">J4573_34130</name>
</gene>
<organism evidence="2 3">
    <name type="scientific">Actinomadura barringtoniae</name>
    <dbReference type="NCBI Taxonomy" id="1427535"/>
    <lineage>
        <taxon>Bacteria</taxon>
        <taxon>Bacillati</taxon>
        <taxon>Actinomycetota</taxon>
        <taxon>Actinomycetes</taxon>
        <taxon>Streptosporangiales</taxon>
        <taxon>Thermomonosporaceae</taxon>
        <taxon>Actinomadura</taxon>
    </lineage>
</organism>
<evidence type="ECO:0000256" key="1">
    <source>
        <dbReference type="SAM" id="MobiDB-lite"/>
    </source>
</evidence>
<dbReference type="EMBL" id="JAGEOJ010000015">
    <property type="protein sequence ID" value="MBO2452170.1"/>
    <property type="molecule type" value="Genomic_DNA"/>
</dbReference>
<feature type="region of interest" description="Disordered" evidence="1">
    <location>
        <begin position="1"/>
        <end position="21"/>
    </location>
</feature>
<reference evidence="2" key="1">
    <citation type="submission" date="2021-03" db="EMBL/GenBank/DDBJ databases">
        <authorList>
            <person name="Kanchanasin P."/>
            <person name="Saeng-In P."/>
            <person name="Phongsopitanun W."/>
            <person name="Yuki M."/>
            <person name="Kudo T."/>
            <person name="Ohkuma M."/>
            <person name="Tanasupawat S."/>
        </authorList>
    </citation>
    <scope>NUCLEOTIDE SEQUENCE</scope>
    <source>
        <strain evidence="2">GKU 128</strain>
    </source>
</reference>
<protein>
    <submittedName>
        <fullName evidence="2">Uncharacterized protein</fullName>
    </submittedName>
</protein>
<dbReference type="AlphaFoldDB" id="A0A939TDC9"/>
<dbReference type="RefSeq" id="WP_208260057.1">
    <property type="nucleotide sequence ID" value="NZ_JAGEOJ010000015.1"/>
</dbReference>
<comment type="caution">
    <text evidence="2">The sequence shown here is derived from an EMBL/GenBank/DDBJ whole genome shotgun (WGS) entry which is preliminary data.</text>
</comment>
<evidence type="ECO:0000313" key="2">
    <source>
        <dbReference type="EMBL" id="MBO2452170.1"/>
    </source>
</evidence>
<feature type="compositionally biased region" description="Basic and acidic residues" evidence="1">
    <location>
        <begin position="1"/>
        <end position="12"/>
    </location>
</feature>
<proteinExistence type="predicted"/>
<sequence>MSTTERDPRQDRPAPQLLGRPAPNVASAVSEALLIDDVPDATAAEVEFALANLRGSIAAMPDVLRAGVGIASRVVGTSLWGASMGRFGRMAAKDRSPYAQRLATAGLPVMAEFTRLSRGLGLAGVYEHRTPAMLEDLR</sequence>